<dbReference type="STRING" id="5643.A0A060SKE9"/>
<feature type="transmembrane region" description="Helical" evidence="1">
    <location>
        <begin position="50"/>
        <end position="72"/>
    </location>
</feature>
<dbReference type="Gene3D" id="3.40.50.12780">
    <property type="entry name" value="N-terminal domain of ligase-like"/>
    <property type="match status" value="1"/>
</dbReference>
<dbReference type="OMA" id="IQFINNM"/>
<dbReference type="InterPro" id="IPR025110">
    <property type="entry name" value="AMP-bd_C"/>
</dbReference>
<comment type="caution">
    <text evidence="4">The sequence shown here is derived from an EMBL/GenBank/DDBJ whole genome shotgun (WGS) entry which is preliminary data.</text>
</comment>
<evidence type="ECO:0008006" key="6">
    <source>
        <dbReference type="Google" id="ProtNLM"/>
    </source>
</evidence>
<keyword evidence="1" id="KW-0812">Transmembrane</keyword>
<dbReference type="SUPFAM" id="SSF56801">
    <property type="entry name" value="Acetyl-CoA synthetase-like"/>
    <property type="match status" value="1"/>
</dbReference>
<dbReference type="InterPro" id="IPR000873">
    <property type="entry name" value="AMP-dep_synth/lig_dom"/>
</dbReference>
<reference evidence="4" key="1">
    <citation type="submission" date="2014-01" db="EMBL/GenBank/DDBJ databases">
        <title>The genome of the white-rot fungus Pycnoporus cinnabarinus: a basidiomycete model with a versatile arsenal for lignocellulosic biomass breakdown.</title>
        <authorList>
            <person name="Levasseur A."/>
            <person name="Lomascolo A."/>
            <person name="Ruiz-Duenas F.J."/>
            <person name="Uzan E."/>
            <person name="Piumi F."/>
            <person name="Kues U."/>
            <person name="Ram A.F.J."/>
            <person name="Murat C."/>
            <person name="Haon M."/>
            <person name="Benoit I."/>
            <person name="Arfi Y."/>
            <person name="Chevret D."/>
            <person name="Drula E."/>
            <person name="Kwon M.J."/>
            <person name="Gouret P."/>
            <person name="Lesage-Meessen L."/>
            <person name="Lombard V."/>
            <person name="Mariette J."/>
            <person name="Noirot C."/>
            <person name="Park J."/>
            <person name="Patyshakuliyeva A."/>
            <person name="Wieneger R.A.B."/>
            <person name="Wosten H.A.B."/>
            <person name="Martin F."/>
            <person name="Coutinho P.M."/>
            <person name="de Vries R."/>
            <person name="Martinez A.T."/>
            <person name="Klopp C."/>
            <person name="Pontarotti P."/>
            <person name="Henrissat B."/>
            <person name="Record E."/>
        </authorList>
    </citation>
    <scope>NUCLEOTIDE SEQUENCE [LARGE SCALE GENOMIC DNA]</scope>
    <source>
        <strain evidence="4">BRFM137</strain>
    </source>
</reference>
<dbReference type="EMBL" id="CCBP010000216">
    <property type="protein sequence ID" value="CDO74830.1"/>
    <property type="molecule type" value="Genomic_DNA"/>
</dbReference>
<accession>A0A060SKE9</accession>
<sequence>MRQAVMITHYAVIANMIQNGQYFQLTSSNTPAEQLVFGPESVILCTLPLFHAYGLLFVLFTGLCYGATILVSQQFQLERALKSIQRYRVTHLCFVPPMAVLLCKVDSFHHDELEVSDVVQSPIVQNYDLTSVRYFMVGAAPVSSELTEQLVRVLPEECKIGQGYGMTETATMISFMRLDQRVGTLGSAGVLLPGYVARVVKQDGTLAGFNELGELHLKTPSMALGYLDNPQATAETFKDGWLHTGDEVTINEKKEIFISDRIKVYRSILPELIKVRAFQVAPAELEGLLIDHPDVADACVVGIPDAYSGELPLAFVSLTKEARARTERSVDEHEKLKTGIMEYVAKHKVYYKRLAGVEFVDVIPKNPSGKLLRRILRDRAKSMLPTGDLKIASKVKL</sequence>
<protein>
    <recommendedName>
        <fullName evidence="6">AMP-dependent synthetase/ligase domain-containing protein</fullName>
    </recommendedName>
</protein>
<evidence type="ECO:0000256" key="1">
    <source>
        <dbReference type="SAM" id="Phobius"/>
    </source>
</evidence>
<feature type="domain" description="AMP-dependent synthetase/ligase" evidence="2">
    <location>
        <begin position="4"/>
        <end position="227"/>
    </location>
</feature>
<proteinExistence type="predicted"/>
<dbReference type="Proteomes" id="UP000029665">
    <property type="component" value="Unassembled WGS sequence"/>
</dbReference>
<dbReference type="Gene3D" id="3.30.300.30">
    <property type="match status" value="1"/>
</dbReference>
<dbReference type="InterPro" id="IPR045851">
    <property type="entry name" value="AMP-bd_C_sf"/>
</dbReference>
<dbReference type="AlphaFoldDB" id="A0A060SKE9"/>
<dbReference type="InterPro" id="IPR042099">
    <property type="entry name" value="ANL_N_sf"/>
</dbReference>
<dbReference type="PANTHER" id="PTHR24096">
    <property type="entry name" value="LONG-CHAIN-FATTY-ACID--COA LIGASE"/>
    <property type="match status" value="1"/>
</dbReference>
<keyword evidence="1" id="KW-1133">Transmembrane helix</keyword>
<organism evidence="4 5">
    <name type="scientific">Pycnoporus cinnabarinus</name>
    <name type="common">Cinnabar-red polypore</name>
    <name type="synonym">Trametes cinnabarina</name>
    <dbReference type="NCBI Taxonomy" id="5643"/>
    <lineage>
        <taxon>Eukaryota</taxon>
        <taxon>Fungi</taxon>
        <taxon>Dikarya</taxon>
        <taxon>Basidiomycota</taxon>
        <taxon>Agaricomycotina</taxon>
        <taxon>Agaricomycetes</taxon>
        <taxon>Polyporales</taxon>
        <taxon>Polyporaceae</taxon>
        <taxon>Trametes</taxon>
    </lineage>
</organism>
<evidence type="ECO:0000259" key="2">
    <source>
        <dbReference type="Pfam" id="PF00501"/>
    </source>
</evidence>
<gene>
    <name evidence="4" type="ORF">BN946_scf184353.g11</name>
</gene>
<dbReference type="HOGENOM" id="CLU_000022_17_0_1"/>
<name>A0A060SKE9_PYCCI</name>
<keyword evidence="5" id="KW-1185">Reference proteome</keyword>
<dbReference type="OrthoDB" id="6509636at2759"/>
<keyword evidence="1" id="KW-0472">Membrane</keyword>
<dbReference type="PANTHER" id="PTHR24096:SF422">
    <property type="entry name" value="BCDNA.GH02901"/>
    <property type="match status" value="1"/>
</dbReference>
<feature type="domain" description="AMP-binding enzyme C-terminal" evidence="3">
    <location>
        <begin position="284"/>
        <end position="370"/>
    </location>
</feature>
<evidence type="ECO:0000313" key="5">
    <source>
        <dbReference type="Proteomes" id="UP000029665"/>
    </source>
</evidence>
<dbReference type="GO" id="GO:0016405">
    <property type="term" value="F:CoA-ligase activity"/>
    <property type="evidence" value="ECO:0007669"/>
    <property type="project" value="TreeGrafter"/>
</dbReference>
<dbReference type="Pfam" id="PF00501">
    <property type="entry name" value="AMP-binding"/>
    <property type="match status" value="1"/>
</dbReference>
<evidence type="ECO:0000313" key="4">
    <source>
        <dbReference type="EMBL" id="CDO74830.1"/>
    </source>
</evidence>
<evidence type="ECO:0000259" key="3">
    <source>
        <dbReference type="Pfam" id="PF13193"/>
    </source>
</evidence>
<dbReference type="Pfam" id="PF13193">
    <property type="entry name" value="AMP-binding_C"/>
    <property type="match status" value="1"/>
</dbReference>